<evidence type="ECO:0000256" key="15">
    <source>
        <dbReference type="ARBA" id="ARBA00039650"/>
    </source>
</evidence>
<dbReference type="GO" id="GO:0005634">
    <property type="term" value="C:nucleus"/>
    <property type="evidence" value="ECO:0007669"/>
    <property type="project" value="UniProtKB-SubCell"/>
</dbReference>
<evidence type="ECO:0000256" key="10">
    <source>
        <dbReference type="ARBA" id="ARBA00022833"/>
    </source>
</evidence>
<keyword evidence="13" id="KW-0131">Cell cycle</keyword>
<evidence type="ECO:0000313" key="19">
    <source>
        <dbReference type="Proteomes" id="UP000694546"/>
    </source>
</evidence>
<evidence type="ECO:0000256" key="11">
    <source>
        <dbReference type="ARBA" id="ARBA00022843"/>
    </source>
</evidence>
<keyword evidence="6" id="KW-0597">Phosphoprotein</keyword>
<dbReference type="GO" id="GO:0000785">
    <property type="term" value="C:chromatin"/>
    <property type="evidence" value="ECO:0007669"/>
    <property type="project" value="TreeGrafter"/>
</dbReference>
<dbReference type="GeneTree" id="ENSGT00940000154267"/>
<evidence type="ECO:0000313" key="18">
    <source>
        <dbReference type="Ensembl" id="ENSGMOP00000016062.2"/>
    </source>
</evidence>
<dbReference type="Proteomes" id="UP000694546">
    <property type="component" value="Chromosome 7"/>
</dbReference>
<keyword evidence="8" id="KW-0479">Metal-binding</keyword>
<evidence type="ECO:0000259" key="17">
    <source>
        <dbReference type="PROSITE" id="PS51793"/>
    </source>
</evidence>
<dbReference type="Pfam" id="PF03226">
    <property type="entry name" value="Yippee-Mis18"/>
    <property type="match status" value="1"/>
</dbReference>
<dbReference type="Ensembl" id="ENSGMOT00000016472.2">
    <property type="protein sequence ID" value="ENSGMOP00000016062.2"/>
    <property type="gene ID" value="ENSGMOG00000015013.2"/>
</dbReference>
<feature type="domain" description="Mis18" evidence="17">
    <location>
        <begin position="46"/>
        <end position="143"/>
    </location>
</feature>
<dbReference type="OMA" id="DSMSWEG"/>
<dbReference type="PANTHER" id="PTHR16431">
    <property type="entry name" value="NEUROGENIC PROTEIN MASTERMIND"/>
    <property type="match status" value="1"/>
</dbReference>
<dbReference type="GO" id="GO:0000775">
    <property type="term" value="C:chromosome, centromeric region"/>
    <property type="evidence" value="ECO:0007669"/>
    <property type="project" value="UniProtKB-SubCell"/>
</dbReference>
<keyword evidence="5" id="KW-1017">Isopeptide bond</keyword>
<accession>A0A8C4ZJB3</accession>
<dbReference type="RefSeq" id="XP_030217535.1">
    <property type="nucleotide sequence ID" value="XM_030361675.1"/>
</dbReference>
<dbReference type="GO" id="GO:0007059">
    <property type="term" value="P:chromosome segregation"/>
    <property type="evidence" value="ECO:0007669"/>
    <property type="project" value="TreeGrafter"/>
</dbReference>
<keyword evidence="10" id="KW-0862">Zinc</keyword>
<dbReference type="AlphaFoldDB" id="A0A8C4ZJB3"/>
<keyword evidence="9" id="KW-0498">Mitosis</keyword>
<comment type="subcellular location">
    <subcellularLocation>
        <location evidence="3">Chromosome</location>
        <location evidence="3">Centromere</location>
    </subcellularLocation>
    <subcellularLocation>
        <location evidence="2">Nucleus</location>
    </subcellularLocation>
</comment>
<evidence type="ECO:0000256" key="12">
    <source>
        <dbReference type="ARBA" id="ARBA00023242"/>
    </source>
</evidence>
<protein>
    <recommendedName>
        <fullName evidence="15">Protein Mis18-alpha</fullName>
    </recommendedName>
</protein>
<comment type="function">
    <text evidence="1">Required for recruitment of CENPA to centromeres and normal chromosome segregation during mitosis.</text>
</comment>
<comment type="subunit">
    <text evidence="16">Homodimer, and heterodimer with OIP5/MIS18B. Identified in a complex containing MIS18A, OIP5/MIS18B, MIS18BP1, RBBP7 and RBBP4.</text>
</comment>
<dbReference type="GO" id="GO:0034080">
    <property type="term" value="P:CENP-A containing chromatin assembly"/>
    <property type="evidence" value="ECO:0007669"/>
    <property type="project" value="TreeGrafter"/>
</dbReference>
<dbReference type="GO" id="GO:0051301">
    <property type="term" value="P:cell division"/>
    <property type="evidence" value="ECO:0007669"/>
    <property type="project" value="UniProtKB-KW"/>
</dbReference>
<proteinExistence type="predicted"/>
<name>A0A8C4ZJB3_GADMO</name>
<keyword evidence="12" id="KW-0539">Nucleus</keyword>
<dbReference type="GO" id="GO:0046872">
    <property type="term" value="F:metal ion binding"/>
    <property type="evidence" value="ECO:0007669"/>
    <property type="project" value="UniProtKB-KW"/>
</dbReference>
<evidence type="ECO:0000256" key="13">
    <source>
        <dbReference type="ARBA" id="ARBA00023306"/>
    </source>
</evidence>
<keyword evidence="11" id="KW-0832">Ubl conjugation</keyword>
<gene>
    <name evidence="18" type="primary">MIS18A</name>
    <name evidence="18" type="synonym">mis18a</name>
</gene>
<keyword evidence="14" id="KW-0137">Centromere</keyword>
<evidence type="ECO:0000256" key="5">
    <source>
        <dbReference type="ARBA" id="ARBA00022499"/>
    </source>
</evidence>
<evidence type="ECO:0000256" key="14">
    <source>
        <dbReference type="ARBA" id="ARBA00023328"/>
    </source>
</evidence>
<dbReference type="InterPro" id="IPR004910">
    <property type="entry name" value="Yippee/Mis18/Cereblon"/>
</dbReference>
<keyword evidence="4" id="KW-0158">Chromosome</keyword>
<evidence type="ECO:0000256" key="8">
    <source>
        <dbReference type="ARBA" id="ARBA00022723"/>
    </source>
</evidence>
<dbReference type="InterPro" id="IPR034752">
    <property type="entry name" value="Mis18"/>
</dbReference>
<evidence type="ECO:0000256" key="9">
    <source>
        <dbReference type="ARBA" id="ARBA00022776"/>
    </source>
</evidence>
<evidence type="ECO:0000256" key="6">
    <source>
        <dbReference type="ARBA" id="ARBA00022553"/>
    </source>
</evidence>
<dbReference type="PROSITE" id="PS51793">
    <property type="entry name" value="MIS18"/>
    <property type="match status" value="1"/>
</dbReference>
<reference evidence="18" key="1">
    <citation type="submission" date="2025-08" db="UniProtKB">
        <authorList>
            <consortium name="Ensembl"/>
        </authorList>
    </citation>
    <scope>IDENTIFICATION</scope>
</reference>
<evidence type="ECO:0000256" key="16">
    <source>
        <dbReference type="ARBA" id="ARBA00046705"/>
    </source>
</evidence>
<reference evidence="18" key="2">
    <citation type="submission" date="2025-09" db="UniProtKB">
        <authorList>
            <consortium name="Ensembl"/>
        </authorList>
    </citation>
    <scope>IDENTIFICATION</scope>
</reference>
<evidence type="ECO:0000256" key="4">
    <source>
        <dbReference type="ARBA" id="ARBA00022454"/>
    </source>
</evidence>
<dbReference type="PANTHER" id="PTHR16431:SF2">
    <property type="entry name" value="PROTEIN MIS18-ALPHA"/>
    <property type="match status" value="1"/>
</dbReference>
<evidence type="ECO:0000256" key="7">
    <source>
        <dbReference type="ARBA" id="ARBA00022618"/>
    </source>
</evidence>
<keyword evidence="19" id="KW-1185">Reference proteome</keyword>
<evidence type="ECO:0000256" key="1">
    <source>
        <dbReference type="ARBA" id="ARBA00003694"/>
    </source>
</evidence>
<evidence type="ECO:0000256" key="3">
    <source>
        <dbReference type="ARBA" id="ARBA00004584"/>
    </source>
</evidence>
<dbReference type="GeneID" id="115547453"/>
<dbReference type="OrthoDB" id="74210at2759"/>
<sequence length="202" mass="22764">MASKSSRKVDSKHRAFDVEIDNSTRIFQGSEDTFNLVEDKEDGDAPVVFFCGNCNLPIGDSLSWAGSDNESQIYLKRVTENVLVGKEQRIYQPKPKHRCLILDLCCKGCKSELGMLYLSTPKALDCRRLTFCFLVKQLESYVLGSANQKVAEESPPKLPLTVEDRGDIEQQLIEMKTLVLSMAQRMEKIEEGLQPDLDESLP</sequence>
<evidence type="ECO:0000256" key="2">
    <source>
        <dbReference type="ARBA" id="ARBA00004123"/>
    </source>
</evidence>
<keyword evidence="7" id="KW-0132">Cell division</keyword>
<organism evidence="18 19">
    <name type="scientific">Gadus morhua</name>
    <name type="common">Atlantic cod</name>
    <dbReference type="NCBI Taxonomy" id="8049"/>
    <lineage>
        <taxon>Eukaryota</taxon>
        <taxon>Metazoa</taxon>
        <taxon>Chordata</taxon>
        <taxon>Craniata</taxon>
        <taxon>Vertebrata</taxon>
        <taxon>Euteleostomi</taxon>
        <taxon>Actinopterygii</taxon>
        <taxon>Neopterygii</taxon>
        <taxon>Teleostei</taxon>
        <taxon>Neoteleostei</taxon>
        <taxon>Acanthomorphata</taxon>
        <taxon>Zeiogadaria</taxon>
        <taxon>Gadariae</taxon>
        <taxon>Gadiformes</taxon>
        <taxon>Gadoidei</taxon>
        <taxon>Gadidae</taxon>
        <taxon>Gadus</taxon>
    </lineage>
</organism>